<evidence type="ECO:0000313" key="5">
    <source>
        <dbReference type="EMBL" id="MFC0082070.1"/>
    </source>
</evidence>
<keyword evidence="6" id="KW-1185">Reference proteome</keyword>
<evidence type="ECO:0000256" key="2">
    <source>
        <dbReference type="SAM" id="Phobius"/>
    </source>
</evidence>
<comment type="caution">
    <text evidence="5">The sequence shown here is derived from an EMBL/GenBank/DDBJ whole genome shotgun (WGS) entry which is preliminary data.</text>
</comment>
<sequence>MRVRRTDPGVRTGRADQRGAGHPARLGRALRHVAGLSWVLLVIGLLVAAVAGSEWAGTVQSQEQRATDVQAGAIENRLAEALGASADLAHAVGALLSVDPQLTNGQFDRWFQSEGTAAERTDVVALAYTQAVPVGQLAGFAARDVADPPFGLHVGTFALTPPGARSRYCLLSLGLLHLPPLPASRSAAVSQALGAFMGFIDPGNDQCDGPAAPLLAAAASSGHAVTGPLSQLLGLLGAEQQAASKAIGQLFGGLAPFFELRAVYDTATPPATVAARQAEVRGWVITVLDARELLQPVVASQSGVAVDLSYQPESGPPVLLERAGRPRPGSMERTLAFDAGGRWLAEVWVPASEDLTPTEQGVAVGGGIALFVLLLVFSIRVLAVARAQAVALAERATGALQHQARHDSLTGLANRSEVLATVDSLLAAGRDAGGADGSLALVVCDLDGFKDLNDAYGHHVGDQLLREAGDRLLEVGGPAALVGRIGGDEFALVVEGEELPDPGQLAAAVQAALALPFRLADVPGPVGVTASVGVATGLRASARDLLRDADIALAEAKAEGPARAVVFRPEMRAAVVRRFDLESELRQALRHGQFFLVYQPTFDLEGLGVTGVEALLRWRHPTRGIVPPMEFVPTLEHSGLIVDVGRWVLLEACRQVQQWHAQGYPVSVAVNVSGRQLEGDEIVRDVRAALVRSGLDPRALVVEITETVLMRDPLSIAARLRDLKALGIRVAVDDFGTGYSSMAYLQQFPVDILKIDRSFVTGMVESPEGAALVRALVQLGKALGLVTLAEGIEDELQLYRLRAEHCDAGQGYLFARPLPPDEAVRFMAERAAQLASRGPEAPSGSAPTGPMA</sequence>
<reference evidence="5 6" key="1">
    <citation type="submission" date="2024-09" db="EMBL/GenBank/DDBJ databases">
        <authorList>
            <person name="Sun Q."/>
            <person name="Mori K."/>
        </authorList>
    </citation>
    <scope>NUCLEOTIDE SEQUENCE [LARGE SCALE GENOMIC DNA]</scope>
    <source>
        <strain evidence="5 6">JCM 15389</strain>
    </source>
</reference>
<dbReference type="Pfam" id="PF00990">
    <property type="entry name" value="GGDEF"/>
    <property type="match status" value="1"/>
</dbReference>
<keyword evidence="2" id="KW-0812">Transmembrane</keyword>
<dbReference type="CDD" id="cd01949">
    <property type="entry name" value="GGDEF"/>
    <property type="match status" value="1"/>
</dbReference>
<dbReference type="Gene3D" id="3.30.450.350">
    <property type="entry name" value="CHASE domain"/>
    <property type="match status" value="1"/>
</dbReference>
<proteinExistence type="predicted"/>
<feature type="domain" description="EAL" evidence="3">
    <location>
        <begin position="578"/>
        <end position="831"/>
    </location>
</feature>
<dbReference type="Pfam" id="PF00563">
    <property type="entry name" value="EAL"/>
    <property type="match status" value="1"/>
</dbReference>
<dbReference type="EMBL" id="JBHLYQ010000068">
    <property type="protein sequence ID" value="MFC0082070.1"/>
    <property type="molecule type" value="Genomic_DNA"/>
</dbReference>
<dbReference type="PANTHER" id="PTHR44757">
    <property type="entry name" value="DIGUANYLATE CYCLASE DGCP"/>
    <property type="match status" value="1"/>
</dbReference>
<dbReference type="PROSITE" id="PS50883">
    <property type="entry name" value="EAL"/>
    <property type="match status" value="1"/>
</dbReference>
<evidence type="ECO:0000313" key="6">
    <source>
        <dbReference type="Proteomes" id="UP001589788"/>
    </source>
</evidence>
<dbReference type="InterPro" id="IPR043128">
    <property type="entry name" value="Rev_trsase/Diguanyl_cyclase"/>
</dbReference>
<dbReference type="InterPro" id="IPR001633">
    <property type="entry name" value="EAL_dom"/>
</dbReference>
<dbReference type="SUPFAM" id="SSF55073">
    <property type="entry name" value="Nucleotide cyclase"/>
    <property type="match status" value="1"/>
</dbReference>
<dbReference type="InterPro" id="IPR042240">
    <property type="entry name" value="CHASE_sf"/>
</dbReference>
<evidence type="ECO:0000256" key="1">
    <source>
        <dbReference type="SAM" id="MobiDB-lite"/>
    </source>
</evidence>
<evidence type="ECO:0000259" key="4">
    <source>
        <dbReference type="PROSITE" id="PS50887"/>
    </source>
</evidence>
<feature type="compositionally biased region" description="Basic and acidic residues" evidence="1">
    <location>
        <begin position="1"/>
        <end position="19"/>
    </location>
</feature>
<dbReference type="PROSITE" id="PS50887">
    <property type="entry name" value="GGDEF"/>
    <property type="match status" value="1"/>
</dbReference>
<protein>
    <submittedName>
        <fullName evidence="5">Bifunctional diguanylate cyclase/phosphodiesterase</fullName>
    </submittedName>
</protein>
<keyword evidence="2" id="KW-0472">Membrane</keyword>
<dbReference type="Gene3D" id="3.30.70.270">
    <property type="match status" value="1"/>
</dbReference>
<dbReference type="CDD" id="cd01948">
    <property type="entry name" value="EAL"/>
    <property type="match status" value="1"/>
</dbReference>
<dbReference type="InterPro" id="IPR052155">
    <property type="entry name" value="Biofilm_reg_signaling"/>
</dbReference>
<dbReference type="InterPro" id="IPR035919">
    <property type="entry name" value="EAL_sf"/>
</dbReference>
<gene>
    <name evidence="5" type="ORF">ACFFRE_07900</name>
</gene>
<keyword evidence="2" id="KW-1133">Transmembrane helix</keyword>
<dbReference type="NCBIfam" id="TIGR00254">
    <property type="entry name" value="GGDEF"/>
    <property type="match status" value="1"/>
</dbReference>
<dbReference type="Proteomes" id="UP001589788">
    <property type="component" value="Unassembled WGS sequence"/>
</dbReference>
<dbReference type="SMART" id="SM00267">
    <property type="entry name" value="GGDEF"/>
    <property type="match status" value="1"/>
</dbReference>
<accession>A0ABV6C2Z5</accession>
<feature type="region of interest" description="Disordered" evidence="1">
    <location>
        <begin position="1"/>
        <end position="24"/>
    </location>
</feature>
<evidence type="ECO:0000259" key="3">
    <source>
        <dbReference type="PROSITE" id="PS50883"/>
    </source>
</evidence>
<feature type="transmembrane region" description="Helical" evidence="2">
    <location>
        <begin position="33"/>
        <end position="52"/>
    </location>
</feature>
<dbReference type="Gene3D" id="3.20.20.450">
    <property type="entry name" value="EAL domain"/>
    <property type="match status" value="1"/>
</dbReference>
<name>A0ABV6C2Z5_9ACTN</name>
<dbReference type="SUPFAM" id="SSF141868">
    <property type="entry name" value="EAL domain-like"/>
    <property type="match status" value="1"/>
</dbReference>
<dbReference type="InterPro" id="IPR000160">
    <property type="entry name" value="GGDEF_dom"/>
</dbReference>
<organism evidence="5 6">
    <name type="scientific">Aciditerrimonas ferrireducens</name>
    <dbReference type="NCBI Taxonomy" id="667306"/>
    <lineage>
        <taxon>Bacteria</taxon>
        <taxon>Bacillati</taxon>
        <taxon>Actinomycetota</taxon>
        <taxon>Acidimicrobiia</taxon>
        <taxon>Acidimicrobiales</taxon>
        <taxon>Acidimicrobiaceae</taxon>
        <taxon>Aciditerrimonas</taxon>
    </lineage>
</organism>
<dbReference type="SMART" id="SM00052">
    <property type="entry name" value="EAL"/>
    <property type="match status" value="1"/>
</dbReference>
<dbReference type="InterPro" id="IPR029787">
    <property type="entry name" value="Nucleotide_cyclase"/>
</dbReference>
<feature type="domain" description="GGDEF" evidence="4">
    <location>
        <begin position="437"/>
        <end position="569"/>
    </location>
</feature>
<dbReference type="RefSeq" id="WP_377789493.1">
    <property type="nucleotide sequence ID" value="NZ_JBHLYQ010000068.1"/>
</dbReference>
<dbReference type="PANTHER" id="PTHR44757:SF2">
    <property type="entry name" value="BIOFILM ARCHITECTURE MAINTENANCE PROTEIN MBAA"/>
    <property type="match status" value="1"/>
</dbReference>